<sequence>MATTTTTSTSTSATYDLSELGNFTVGGYASLALELMNRESGGFAMSNDTINKKHNHRELPSSSETDLLDYHFSDSEKQQHRFGNPHQLHHVFVI</sequence>
<gene>
    <name evidence="1" type="ORF">Lalb_Chr11g0062161</name>
</gene>
<dbReference type="Proteomes" id="UP000447434">
    <property type="component" value="Chromosome 11"/>
</dbReference>
<comment type="caution">
    <text evidence="1">The sequence shown here is derived from an EMBL/GenBank/DDBJ whole genome shotgun (WGS) entry which is preliminary data.</text>
</comment>
<proteinExistence type="predicted"/>
<organism evidence="1 2">
    <name type="scientific">Lupinus albus</name>
    <name type="common">White lupine</name>
    <name type="synonym">Lupinus termis</name>
    <dbReference type="NCBI Taxonomy" id="3870"/>
    <lineage>
        <taxon>Eukaryota</taxon>
        <taxon>Viridiplantae</taxon>
        <taxon>Streptophyta</taxon>
        <taxon>Embryophyta</taxon>
        <taxon>Tracheophyta</taxon>
        <taxon>Spermatophyta</taxon>
        <taxon>Magnoliopsida</taxon>
        <taxon>eudicotyledons</taxon>
        <taxon>Gunneridae</taxon>
        <taxon>Pentapetalae</taxon>
        <taxon>rosids</taxon>
        <taxon>fabids</taxon>
        <taxon>Fabales</taxon>
        <taxon>Fabaceae</taxon>
        <taxon>Papilionoideae</taxon>
        <taxon>50 kb inversion clade</taxon>
        <taxon>genistoids sensu lato</taxon>
        <taxon>core genistoids</taxon>
        <taxon>Genisteae</taxon>
        <taxon>Lupinus</taxon>
    </lineage>
</organism>
<keyword evidence="2" id="KW-1185">Reference proteome</keyword>
<evidence type="ECO:0000313" key="1">
    <source>
        <dbReference type="EMBL" id="KAE9603556.1"/>
    </source>
</evidence>
<dbReference type="AlphaFoldDB" id="A0A6A4PQI9"/>
<protein>
    <submittedName>
        <fullName evidence="1">Uncharacterized protein</fullName>
    </submittedName>
</protein>
<accession>A0A6A4PQI9</accession>
<name>A0A6A4PQI9_LUPAL</name>
<evidence type="ECO:0000313" key="2">
    <source>
        <dbReference type="Proteomes" id="UP000447434"/>
    </source>
</evidence>
<reference evidence="2" key="1">
    <citation type="journal article" date="2020" name="Nat. Commun.">
        <title>Genome sequence of the cluster root forming white lupin.</title>
        <authorList>
            <person name="Hufnagel B."/>
            <person name="Marques A."/>
            <person name="Soriano A."/>
            <person name="Marques L."/>
            <person name="Divol F."/>
            <person name="Doumas P."/>
            <person name="Sallet E."/>
            <person name="Mancinotti D."/>
            <person name="Carrere S."/>
            <person name="Marande W."/>
            <person name="Arribat S."/>
            <person name="Keller J."/>
            <person name="Huneau C."/>
            <person name="Blein T."/>
            <person name="Aime D."/>
            <person name="Laguerre M."/>
            <person name="Taylor J."/>
            <person name="Schubert V."/>
            <person name="Nelson M."/>
            <person name="Geu-Flores F."/>
            <person name="Crespi M."/>
            <person name="Gallardo-Guerrero K."/>
            <person name="Delaux P.-M."/>
            <person name="Salse J."/>
            <person name="Berges H."/>
            <person name="Guyot R."/>
            <person name="Gouzy J."/>
            <person name="Peret B."/>
        </authorList>
    </citation>
    <scope>NUCLEOTIDE SEQUENCE [LARGE SCALE GENOMIC DNA]</scope>
    <source>
        <strain evidence="2">cv. Amiga</strain>
    </source>
</reference>
<dbReference type="EMBL" id="WOCE01000011">
    <property type="protein sequence ID" value="KAE9603556.1"/>
    <property type="molecule type" value="Genomic_DNA"/>
</dbReference>